<sequence>MKKVDCFLLSDDLDLNKLKFPLIIKPRFGSGSKDVIAVKNLSELENFLCDKDLKNNDFLAQTLVEGVEYGLDGVVIDGRYKHILLRQKLLTPLPYRQSIGNISAKEIKQISQSLQAIATNLKLKNSLLNADIIITPNSEPFIIEISPRPSGHYLSSTFVQITTGINMIKEWINLSLKKPFDFEPRFFKHAIIRYFDCEGEVKIPNFNALKNELGIIKYECNINRNLAKVTNRASIMWRDYAIMVADTS</sequence>
<dbReference type="RefSeq" id="WP_179975520.1">
    <property type="nucleotide sequence ID" value="NZ_CP049075.1"/>
</dbReference>
<protein>
    <submittedName>
        <fullName evidence="6">ATP-grasp domain-containing protein</fullName>
    </submittedName>
</protein>
<evidence type="ECO:0000256" key="4">
    <source>
        <dbReference type="PROSITE-ProRule" id="PRU00409"/>
    </source>
</evidence>
<dbReference type="InterPro" id="IPR013815">
    <property type="entry name" value="ATP_grasp_subdomain_1"/>
</dbReference>
<dbReference type="Proteomes" id="UP000509414">
    <property type="component" value="Chromosome"/>
</dbReference>
<dbReference type="Gene3D" id="3.30.1490.20">
    <property type="entry name" value="ATP-grasp fold, A domain"/>
    <property type="match status" value="1"/>
</dbReference>
<keyword evidence="1" id="KW-0436">Ligase</keyword>
<dbReference type="KEGG" id="cinf:CINF_0343"/>
<dbReference type="InterPro" id="IPR011761">
    <property type="entry name" value="ATP-grasp"/>
</dbReference>
<evidence type="ECO:0000256" key="1">
    <source>
        <dbReference type="ARBA" id="ARBA00022598"/>
    </source>
</evidence>
<dbReference type="PANTHER" id="PTHR43585:SF2">
    <property type="entry name" value="ATP-GRASP ENZYME FSQD"/>
    <property type="match status" value="1"/>
</dbReference>
<dbReference type="GO" id="GO:0005524">
    <property type="term" value="F:ATP binding"/>
    <property type="evidence" value="ECO:0007669"/>
    <property type="project" value="UniProtKB-UniRule"/>
</dbReference>
<dbReference type="AlphaFoldDB" id="A0A7H9CFD5"/>
<dbReference type="GO" id="GO:0016874">
    <property type="term" value="F:ligase activity"/>
    <property type="evidence" value="ECO:0007669"/>
    <property type="project" value="UniProtKB-KW"/>
</dbReference>
<keyword evidence="2 4" id="KW-0547">Nucleotide-binding</keyword>
<name>A0A7H9CFD5_9BACT</name>
<reference evidence="6 7" key="1">
    <citation type="submission" date="2020-02" db="EMBL/GenBank/DDBJ databases">
        <title>Complete genome sequence of the novel Campylobacter species Candidatus Campylobacter infans.</title>
        <authorList>
            <person name="Duim B."/>
            <person name="Zomer A."/>
            <person name="van der Graaf L."/>
            <person name="Wagenaar J."/>
        </authorList>
    </citation>
    <scope>NUCLEOTIDE SEQUENCE [LARGE SCALE GENOMIC DNA]</scope>
    <source>
        <strain evidence="6 7">19S00001</strain>
    </source>
</reference>
<proteinExistence type="predicted"/>
<organism evidence="6 7">
    <name type="scientific">Candidatus Campylobacter infans</name>
    <dbReference type="NCBI Taxonomy" id="2561898"/>
    <lineage>
        <taxon>Bacteria</taxon>
        <taxon>Pseudomonadati</taxon>
        <taxon>Campylobacterota</taxon>
        <taxon>Epsilonproteobacteria</taxon>
        <taxon>Campylobacterales</taxon>
        <taxon>Campylobacteraceae</taxon>
        <taxon>Campylobacter</taxon>
    </lineage>
</organism>
<evidence type="ECO:0000313" key="6">
    <source>
        <dbReference type="EMBL" id="QLI04887.1"/>
    </source>
</evidence>
<evidence type="ECO:0000313" key="7">
    <source>
        <dbReference type="Proteomes" id="UP000509414"/>
    </source>
</evidence>
<accession>A0A7H9CFD5</accession>
<dbReference type="PANTHER" id="PTHR43585">
    <property type="entry name" value="FUMIPYRROLE BIOSYNTHESIS PROTEIN C"/>
    <property type="match status" value="1"/>
</dbReference>
<dbReference type="Gene3D" id="3.30.470.20">
    <property type="entry name" value="ATP-grasp fold, B domain"/>
    <property type="match status" value="1"/>
</dbReference>
<dbReference type="EMBL" id="CP049075">
    <property type="protein sequence ID" value="QLI04887.1"/>
    <property type="molecule type" value="Genomic_DNA"/>
</dbReference>
<dbReference type="InterPro" id="IPR052032">
    <property type="entry name" value="ATP-dep_AA_Ligase"/>
</dbReference>
<dbReference type="PROSITE" id="PS50975">
    <property type="entry name" value="ATP_GRASP"/>
    <property type="match status" value="1"/>
</dbReference>
<evidence type="ECO:0000256" key="3">
    <source>
        <dbReference type="ARBA" id="ARBA00022840"/>
    </source>
</evidence>
<evidence type="ECO:0000259" key="5">
    <source>
        <dbReference type="PROSITE" id="PS50975"/>
    </source>
</evidence>
<dbReference type="GO" id="GO:0046872">
    <property type="term" value="F:metal ion binding"/>
    <property type="evidence" value="ECO:0007669"/>
    <property type="project" value="InterPro"/>
</dbReference>
<dbReference type="Pfam" id="PF02655">
    <property type="entry name" value="ATP-grasp_3"/>
    <property type="match status" value="1"/>
</dbReference>
<keyword evidence="7" id="KW-1185">Reference proteome</keyword>
<keyword evidence="3 4" id="KW-0067">ATP-binding</keyword>
<feature type="domain" description="ATP-grasp" evidence="5">
    <location>
        <begin position="12"/>
        <end position="176"/>
    </location>
</feature>
<dbReference type="SUPFAM" id="SSF56059">
    <property type="entry name" value="Glutathione synthetase ATP-binding domain-like"/>
    <property type="match status" value="1"/>
</dbReference>
<evidence type="ECO:0000256" key="2">
    <source>
        <dbReference type="ARBA" id="ARBA00022741"/>
    </source>
</evidence>
<dbReference type="InterPro" id="IPR003806">
    <property type="entry name" value="ATP-grasp_PylC-type"/>
</dbReference>
<gene>
    <name evidence="6" type="ORF">CINF_0343</name>
</gene>